<dbReference type="SUPFAM" id="SSF56574">
    <property type="entry name" value="Serpins"/>
    <property type="match status" value="1"/>
</dbReference>
<reference evidence="4" key="1">
    <citation type="submission" date="2022-03" db="EMBL/GenBank/DDBJ databases">
        <authorList>
            <person name="Martin C."/>
        </authorList>
    </citation>
    <scope>NUCLEOTIDE SEQUENCE</scope>
</reference>
<dbReference type="InterPro" id="IPR042178">
    <property type="entry name" value="Serpin_sf_1"/>
</dbReference>
<dbReference type="GO" id="GO:0005615">
    <property type="term" value="C:extracellular space"/>
    <property type="evidence" value="ECO:0007669"/>
    <property type="project" value="InterPro"/>
</dbReference>
<dbReference type="InterPro" id="IPR036186">
    <property type="entry name" value="Serpin_sf"/>
</dbReference>
<dbReference type="AlphaFoldDB" id="A0A8J1XSS1"/>
<evidence type="ECO:0000313" key="4">
    <source>
        <dbReference type="EMBL" id="CAH1789911.1"/>
    </source>
</evidence>
<dbReference type="EMBL" id="CAIIXF020000007">
    <property type="protein sequence ID" value="CAH1789911.1"/>
    <property type="molecule type" value="Genomic_DNA"/>
</dbReference>
<dbReference type="Pfam" id="PF00079">
    <property type="entry name" value="Serpin"/>
    <property type="match status" value="1"/>
</dbReference>
<dbReference type="Gene3D" id="3.30.497.10">
    <property type="entry name" value="Antithrombin, subunit I, domain 2"/>
    <property type="match status" value="1"/>
</dbReference>
<comment type="caution">
    <text evidence="4">The sequence shown here is derived from an EMBL/GenBank/DDBJ whole genome shotgun (WGS) entry which is preliminary data.</text>
</comment>
<evidence type="ECO:0000313" key="5">
    <source>
        <dbReference type="Proteomes" id="UP000749559"/>
    </source>
</evidence>
<gene>
    <name evidence="4" type="ORF">OFUS_LOCUS15192</name>
</gene>
<protein>
    <submittedName>
        <fullName evidence="4">Uncharacterized protein</fullName>
    </submittedName>
</protein>
<evidence type="ECO:0000256" key="3">
    <source>
        <dbReference type="SAM" id="MobiDB-lite"/>
    </source>
</evidence>
<dbReference type="OrthoDB" id="671595at2759"/>
<organism evidence="4 5">
    <name type="scientific">Owenia fusiformis</name>
    <name type="common">Polychaete worm</name>
    <dbReference type="NCBI Taxonomy" id="6347"/>
    <lineage>
        <taxon>Eukaryota</taxon>
        <taxon>Metazoa</taxon>
        <taxon>Spiralia</taxon>
        <taxon>Lophotrochozoa</taxon>
        <taxon>Annelida</taxon>
        <taxon>Polychaeta</taxon>
        <taxon>Sedentaria</taxon>
        <taxon>Canalipalpata</taxon>
        <taxon>Sabellida</taxon>
        <taxon>Oweniida</taxon>
        <taxon>Oweniidae</taxon>
        <taxon>Owenia</taxon>
    </lineage>
</organism>
<sequence length="426" mass="48595">MSKAGVLPPSTAPPPIPMSPPPNEQSPISPSAPSRSRKSRRSIQSSVEQLVIGNINFAIEMYQEILKDKKGSGNIFFSPISIAAVLSLLYGGARNETEKEMAKVMGIEGIDQKRLHLAWKDLLNTLEESSSDYTIRLANRLYSNKGFNYKRDYMDLVNHCYQADLAQIDFKKYPEQSRFVINAWAEWETGRKIKGLIPAGAISKETILVLVDAIYFKGNWEEQFDMKKTRRGEFTIRTGKKKKEEKATIQVDYMNRTGIYKAGYDYKVEVRVIEIPYLKNIQSMVIILPTQYDSLDKVEEKLTTEYLDAIPQLLVESRINLRLPKFSMGRSVKLQDRLADMGVKDLFDKEKADLSGVTGSREMHVSNMFHKAYIDVNERGAEPTSTLSNYGAEEFDCDHPFFFYIKDNRTGAILFMGRLERPLNFA</sequence>
<proteinExistence type="inferred from homology"/>
<feature type="compositionally biased region" description="Low complexity" evidence="3">
    <location>
        <begin position="25"/>
        <end position="34"/>
    </location>
</feature>
<feature type="region of interest" description="Disordered" evidence="3">
    <location>
        <begin position="1"/>
        <end position="42"/>
    </location>
</feature>
<keyword evidence="5" id="KW-1185">Reference proteome</keyword>
<dbReference type="CDD" id="cd00172">
    <property type="entry name" value="serpin"/>
    <property type="match status" value="1"/>
</dbReference>
<dbReference type="Gene3D" id="2.30.39.10">
    <property type="entry name" value="Alpha-1-antitrypsin, domain 1"/>
    <property type="match status" value="1"/>
</dbReference>
<dbReference type="PANTHER" id="PTHR11461:SF211">
    <property type="entry name" value="GH10112P-RELATED"/>
    <property type="match status" value="1"/>
</dbReference>
<dbReference type="SMART" id="SM00093">
    <property type="entry name" value="SERPIN"/>
    <property type="match status" value="1"/>
</dbReference>
<dbReference type="InterPro" id="IPR000215">
    <property type="entry name" value="Serpin_fam"/>
</dbReference>
<evidence type="ECO:0000256" key="1">
    <source>
        <dbReference type="ARBA" id="ARBA00009500"/>
    </source>
</evidence>
<dbReference type="InterPro" id="IPR023795">
    <property type="entry name" value="Serpin_CS"/>
</dbReference>
<dbReference type="InterPro" id="IPR042185">
    <property type="entry name" value="Serpin_sf_2"/>
</dbReference>
<feature type="compositionally biased region" description="Pro residues" evidence="3">
    <location>
        <begin position="10"/>
        <end position="24"/>
    </location>
</feature>
<dbReference type="InterPro" id="IPR023796">
    <property type="entry name" value="Serpin_dom"/>
</dbReference>
<comment type="similarity">
    <text evidence="1 2">Belongs to the serpin family.</text>
</comment>
<dbReference type="PANTHER" id="PTHR11461">
    <property type="entry name" value="SERINE PROTEASE INHIBITOR, SERPIN"/>
    <property type="match status" value="1"/>
</dbReference>
<name>A0A8J1XSS1_OWEFU</name>
<dbReference type="PROSITE" id="PS00284">
    <property type="entry name" value="SERPIN"/>
    <property type="match status" value="1"/>
</dbReference>
<evidence type="ECO:0000256" key="2">
    <source>
        <dbReference type="RuleBase" id="RU000411"/>
    </source>
</evidence>
<accession>A0A8J1XSS1</accession>
<dbReference type="Proteomes" id="UP000749559">
    <property type="component" value="Unassembled WGS sequence"/>
</dbReference>
<dbReference type="GO" id="GO:0004867">
    <property type="term" value="F:serine-type endopeptidase inhibitor activity"/>
    <property type="evidence" value="ECO:0007669"/>
    <property type="project" value="InterPro"/>
</dbReference>